<name>A0A9E2KPL8_9GAMM</name>
<keyword evidence="1" id="KW-0805">Transcription regulation</keyword>
<evidence type="ECO:0000256" key="1">
    <source>
        <dbReference type="ARBA" id="ARBA00023015"/>
    </source>
</evidence>
<dbReference type="SMART" id="SM00342">
    <property type="entry name" value="HTH_ARAC"/>
    <property type="match status" value="1"/>
</dbReference>
<organism evidence="5 6">
    <name type="scientific">Candidatus Anaerobiospirillum merdipullorum</name>
    <dbReference type="NCBI Taxonomy" id="2838450"/>
    <lineage>
        <taxon>Bacteria</taxon>
        <taxon>Pseudomonadati</taxon>
        <taxon>Pseudomonadota</taxon>
        <taxon>Gammaproteobacteria</taxon>
        <taxon>Aeromonadales</taxon>
        <taxon>Succinivibrionaceae</taxon>
        <taxon>Anaerobiospirillum</taxon>
    </lineage>
</organism>
<dbReference type="Pfam" id="PF12833">
    <property type="entry name" value="HTH_18"/>
    <property type="match status" value="1"/>
</dbReference>
<comment type="caution">
    <text evidence="5">The sequence shown here is derived from an EMBL/GenBank/DDBJ whole genome shotgun (WGS) entry which is preliminary data.</text>
</comment>
<dbReference type="PROSITE" id="PS01124">
    <property type="entry name" value="HTH_ARAC_FAMILY_2"/>
    <property type="match status" value="1"/>
</dbReference>
<feature type="domain" description="HTH araC/xylS-type" evidence="4">
    <location>
        <begin position="300"/>
        <end position="398"/>
    </location>
</feature>
<proteinExistence type="predicted"/>
<dbReference type="GO" id="GO:0003700">
    <property type="term" value="F:DNA-binding transcription factor activity"/>
    <property type="evidence" value="ECO:0007669"/>
    <property type="project" value="InterPro"/>
</dbReference>
<gene>
    <name evidence="5" type="ORF">IAA31_05610</name>
</gene>
<sequence>MRLGKRLNALLDTTCLVIDLNIKTAFVCHELASFNQDPPEEIRGSAKQMLILPAALDAMLATGEPRLFALNGQVGAQAGLIVDKFAFFVPFILEAKLIKELEHFDFPALRDLCTPLKLSTISPFKVLDALALLCQAYKPEKAIEIPNYFAQLGVNPELLPEISNEQANALAERYLQSDPQNELKHEQRLREAITHGSLQALKRAFMLPLTGQRSVLAGDSLRSLKNLTIVDITVATRAAIDAGVNGQRAQLLANGYILAVERAHNKEKIAELCQSCAMECCALVNDYFANVAIHADELVAAIELYVKQNLQRKFSLDEIGQALHFSGDHLNRLYKKLTGRTIMEYLRISRVEAAKPLLIQAKLSASEIASLTGFSSQSHFIRVFKELTGLTPFKYQVRFEGRPFYERSQENSAP</sequence>
<keyword evidence="2" id="KW-0238">DNA-binding</keyword>
<evidence type="ECO:0000256" key="2">
    <source>
        <dbReference type="ARBA" id="ARBA00023125"/>
    </source>
</evidence>
<protein>
    <submittedName>
        <fullName evidence="5">AraC family transcriptional regulator</fullName>
    </submittedName>
</protein>
<dbReference type="InterPro" id="IPR020449">
    <property type="entry name" value="Tscrpt_reg_AraC-type_HTH"/>
</dbReference>
<dbReference type="InterPro" id="IPR018060">
    <property type="entry name" value="HTH_AraC"/>
</dbReference>
<dbReference type="Gene3D" id="1.10.10.60">
    <property type="entry name" value="Homeodomain-like"/>
    <property type="match status" value="2"/>
</dbReference>
<evidence type="ECO:0000256" key="3">
    <source>
        <dbReference type="ARBA" id="ARBA00023163"/>
    </source>
</evidence>
<dbReference type="PANTHER" id="PTHR43280">
    <property type="entry name" value="ARAC-FAMILY TRANSCRIPTIONAL REGULATOR"/>
    <property type="match status" value="1"/>
</dbReference>
<dbReference type="Proteomes" id="UP000824150">
    <property type="component" value="Unassembled WGS sequence"/>
</dbReference>
<evidence type="ECO:0000259" key="4">
    <source>
        <dbReference type="PROSITE" id="PS01124"/>
    </source>
</evidence>
<dbReference type="PRINTS" id="PR00032">
    <property type="entry name" value="HTHARAC"/>
</dbReference>
<reference evidence="5" key="1">
    <citation type="journal article" date="2021" name="PeerJ">
        <title>Extensive microbial diversity within the chicken gut microbiome revealed by metagenomics and culture.</title>
        <authorList>
            <person name="Gilroy R."/>
            <person name="Ravi A."/>
            <person name="Getino M."/>
            <person name="Pursley I."/>
            <person name="Horton D.L."/>
            <person name="Alikhan N.F."/>
            <person name="Baker D."/>
            <person name="Gharbi K."/>
            <person name="Hall N."/>
            <person name="Watson M."/>
            <person name="Adriaenssens E.M."/>
            <person name="Foster-Nyarko E."/>
            <person name="Jarju S."/>
            <person name="Secka A."/>
            <person name="Antonio M."/>
            <person name="Oren A."/>
            <person name="Chaudhuri R.R."/>
            <person name="La Ragione R."/>
            <person name="Hildebrand F."/>
            <person name="Pallen M.J."/>
        </authorList>
    </citation>
    <scope>NUCLEOTIDE SEQUENCE</scope>
    <source>
        <strain evidence="5">687</strain>
    </source>
</reference>
<dbReference type="AlphaFoldDB" id="A0A9E2KPL8"/>
<accession>A0A9E2KPL8</accession>
<keyword evidence="3" id="KW-0804">Transcription</keyword>
<reference evidence="5" key="2">
    <citation type="submission" date="2021-04" db="EMBL/GenBank/DDBJ databases">
        <authorList>
            <person name="Gilroy R."/>
        </authorList>
    </citation>
    <scope>NUCLEOTIDE SEQUENCE</scope>
    <source>
        <strain evidence="5">687</strain>
    </source>
</reference>
<evidence type="ECO:0000313" key="6">
    <source>
        <dbReference type="Proteomes" id="UP000824150"/>
    </source>
</evidence>
<dbReference type="SUPFAM" id="SSF46689">
    <property type="entry name" value="Homeodomain-like"/>
    <property type="match status" value="2"/>
</dbReference>
<evidence type="ECO:0000313" key="5">
    <source>
        <dbReference type="EMBL" id="MBU3826948.1"/>
    </source>
</evidence>
<dbReference type="EMBL" id="JAHLFG010000061">
    <property type="protein sequence ID" value="MBU3826948.1"/>
    <property type="molecule type" value="Genomic_DNA"/>
</dbReference>
<dbReference type="PANTHER" id="PTHR43280:SF2">
    <property type="entry name" value="HTH-TYPE TRANSCRIPTIONAL REGULATOR EXSA"/>
    <property type="match status" value="1"/>
</dbReference>
<dbReference type="InterPro" id="IPR009057">
    <property type="entry name" value="Homeodomain-like_sf"/>
</dbReference>
<dbReference type="GO" id="GO:0043565">
    <property type="term" value="F:sequence-specific DNA binding"/>
    <property type="evidence" value="ECO:0007669"/>
    <property type="project" value="InterPro"/>
</dbReference>